<reference evidence="2" key="1">
    <citation type="submission" date="2020-10" db="EMBL/GenBank/DDBJ databases">
        <title>Taxonomic study of unclassified bacteria belonging to the class Ktedonobacteria.</title>
        <authorList>
            <person name="Yabe S."/>
            <person name="Wang C.M."/>
            <person name="Zheng Y."/>
            <person name="Sakai Y."/>
            <person name="Cavaletti L."/>
            <person name="Monciardini P."/>
            <person name="Donadio S."/>
        </authorList>
    </citation>
    <scope>NUCLEOTIDE SEQUENCE</scope>
    <source>
        <strain evidence="2">SOSP1-1</strain>
    </source>
</reference>
<accession>A0A8J3HY16</accession>
<sequence>MMRTDTRAFSGYVSLLLLERMREPLMVTIPDKEVCIADDGYLWLQHFPTGARHIVTSVYNVQRELTRWSIAIVARHYLDAEGLLCYEDLYLTIDVSPQGDIHLLGVADLDQALQKGDVTSVFYEIAWREADHLMLALEEDALPILWQGEEHLEQLLSAL</sequence>
<keyword evidence="3" id="KW-1185">Reference proteome</keyword>
<name>A0A8J3HY16_9CHLR</name>
<gene>
    <name evidence="2" type="ORF">KSX_13630</name>
</gene>
<organism evidence="2 3">
    <name type="scientific">Ktedonospora formicarum</name>
    <dbReference type="NCBI Taxonomy" id="2778364"/>
    <lineage>
        <taxon>Bacteria</taxon>
        <taxon>Bacillati</taxon>
        <taxon>Chloroflexota</taxon>
        <taxon>Ktedonobacteria</taxon>
        <taxon>Ktedonobacterales</taxon>
        <taxon>Ktedonobacteraceae</taxon>
        <taxon>Ktedonospora</taxon>
    </lineage>
</organism>
<protein>
    <recommendedName>
        <fullName evidence="1">DUF402 domain-containing protein</fullName>
    </recommendedName>
</protein>
<evidence type="ECO:0000313" key="2">
    <source>
        <dbReference type="EMBL" id="GHO43200.1"/>
    </source>
</evidence>
<dbReference type="PANTHER" id="PTHR41271:SF1">
    <property type="entry name" value="DUF402 DOMAIN-CONTAINING PROTEIN"/>
    <property type="match status" value="1"/>
</dbReference>
<evidence type="ECO:0000259" key="1">
    <source>
        <dbReference type="Pfam" id="PF04167"/>
    </source>
</evidence>
<feature type="domain" description="DUF402" evidence="1">
    <location>
        <begin position="44"/>
        <end position="139"/>
    </location>
</feature>
<dbReference type="Proteomes" id="UP000612362">
    <property type="component" value="Unassembled WGS sequence"/>
</dbReference>
<dbReference type="InterPro" id="IPR007295">
    <property type="entry name" value="DUF402"/>
</dbReference>
<dbReference type="Pfam" id="PF04167">
    <property type="entry name" value="DUF402"/>
    <property type="match status" value="1"/>
</dbReference>
<dbReference type="EMBL" id="BNJF01000001">
    <property type="protein sequence ID" value="GHO43200.1"/>
    <property type="molecule type" value="Genomic_DNA"/>
</dbReference>
<comment type="caution">
    <text evidence="2">The sequence shown here is derived from an EMBL/GenBank/DDBJ whole genome shotgun (WGS) entry which is preliminary data.</text>
</comment>
<dbReference type="InterPro" id="IPR035930">
    <property type="entry name" value="FomD-like_sf"/>
</dbReference>
<dbReference type="PANTHER" id="PTHR41271">
    <property type="entry name" value="DUF402 DOMAIN-CONTAINING PROTEIN"/>
    <property type="match status" value="1"/>
</dbReference>
<proteinExistence type="predicted"/>
<evidence type="ECO:0000313" key="3">
    <source>
        <dbReference type="Proteomes" id="UP000612362"/>
    </source>
</evidence>
<dbReference type="AlphaFoldDB" id="A0A8J3HY16"/>
<dbReference type="SUPFAM" id="SSF159234">
    <property type="entry name" value="FomD-like"/>
    <property type="match status" value="1"/>
</dbReference>
<dbReference type="Gene3D" id="2.40.380.10">
    <property type="entry name" value="FomD-like"/>
    <property type="match status" value="1"/>
</dbReference>